<comment type="caution">
    <text evidence="2">The sequence shown here is derived from an EMBL/GenBank/DDBJ whole genome shotgun (WGS) entry which is preliminary data.</text>
</comment>
<accession>A0A218W6M2</accession>
<evidence type="ECO:0000313" key="3">
    <source>
        <dbReference type="Proteomes" id="UP000197138"/>
    </source>
</evidence>
<name>A0A218W6M2_PUNGR</name>
<sequence length="151" mass="17249">MVENRAWSPGHGLEQHPMASWPSSSRWLAGTCLTSNKYPFILINSLRNCERTSDSPFSTNIGSFSKEKTFRQTSCAKPSPKYPKIQLIHLSSYIFSRIFKSLSPVLTFLRSEIRAIAQTKLKEDLCLWSDFESSFLSRICVGNLLFYAFHS</sequence>
<feature type="region of interest" description="Disordered" evidence="1">
    <location>
        <begin position="1"/>
        <end position="21"/>
    </location>
</feature>
<evidence type="ECO:0000256" key="1">
    <source>
        <dbReference type="SAM" id="MobiDB-lite"/>
    </source>
</evidence>
<proteinExistence type="predicted"/>
<gene>
    <name evidence="2" type="ORF">CDL15_Pgr016359</name>
</gene>
<dbReference type="Proteomes" id="UP000197138">
    <property type="component" value="Unassembled WGS sequence"/>
</dbReference>
<reference evidence="3" key="1">
    <citation type="journal article" date="2017" name="Plant J.">
        <title>The pomegranate (Punica granatum L.) genome and the genomics of punicalagin biosynthesis.</title>
        <authorList>
            <person name="Qin G."/>
            <person name="Xu C."/>
            <person name="Ming R."/>
            <person name="Tang H."/>
            <person name="Guyot R."/>
            <person name="Kramer E.M."/>
            <person name="Hu Y."/>
            <person name="Yi X."/>
            <person name="Qi Y."/>
            <person name="Xu X."/>
            <person name="Gao Z."/>
            <person name="Pan H."/>
            <person name="Jian J."/>
            <person name="Tian Y."/>
            <person name="Yue Z."/>
            <person name="Xu Y."/>
        </authorList>
    </citation>
    <scope>NUCLEOTIDE SEQUENCE [LARGE SCALE GENOMIC DNA]</scope>
    <source>
        <strain evidence="3">cv. Dabenzi</strain>
    </source>
</reference>
<evidence type="ECO:0000313" key="2">
    <source>
        <dbReference type="EMBL" id="OWM68159.1"/>
    </source>
</evidence>
<organism evidence="2 3">
    <name type="scientific">Punica granatum</name>
    <name type="common">Pomegranate</name>
    <dbReference type="NCBI Taxonomy" id="22663"/>
    <lineage>
        <taxon>Eukaryota</taxon>
        <taxon>Viridiplantae</taxon>
        <taxon>Streptophyta</taxon>
        <taxon>Embryophyta</taxon>
        <taxon>Tracheophyta</taxon>
        <taxon>Spermatophyta</taxon>
        <taxon>Magnoliopsida</taxon>
        <taxon>eudicotyledons</taxon>
        <taxon>Gunneridae</taxon>
        <taxon>Pentapetalae</taxon>
        <taxon>rosids</taxon>
        <taxon>malvids</taxon>
        <taxon>Myrtales</taxon>
        <taxon>Lythraceae</taxon>
        <taxon>Punica</taxon>
    </lineage>
</organism>
<dbReference type="AlphaFoldDB" id="A0A218W6M2"/>
<protein>
    <submittedName>
        <fullName evidence="2">Uncharacterized protein</fullName>
    </submittedName>
</protein>
<dbReference type="EMBL" id="MTKT01005171">
    <property type="protein sequence ID" value="OWM68159.1"/>
    <property type="molecule type" value="Genomic_DNA"/>
</dbReference>